<dbReference type="InterPro" id="IPR036736">
    <property type="entry name" value="ACP-like_sf"/>
</dbReference>
<protein>
    <submittedName>
        <fullName evidence="2">Acyl carrier protein</fullName>
    </submittedName>
</protein>
<comment type="caution">
    <text evidence="2">The sequence shown here is derived from an EMBL/GenBank/DDBJ whole genome shotgun (WGS) entry which is preliminary data.</text>
</comment>
<keyword evidence="3" id="KW-1185">Reference proteome</keyword>
<accession>A0ABW4DLY0</accession>
<dbReference type="Proteomes" id="UP001597244">
    <property type="component" value="Unassembled WGS sequence"/>
</dbReference>
<reference evidence="3" key="1">
    <citation type="journal article" date="2019" name="Int. J. Syst. Evol. Microbiol.">
        <title>The Global Catalogue of Microorganisms (GCM) 10K type strain sequencing project: providing services to taxonomists for standard genome sequencing and annotation.</title>
        <authorList>
            <consortium name="The Broad Institute Genomics Platform"/>
            <consortium name="The Broad Institute Genome Sequencing Center for Infectious Disease"/>
            <person name="Wu L."/>
            <person name="Ma J."/>
        </authorList>
    </citation>
    <scope>NUCLEOTIDE SEQUENCE [LARGE SCALE GENOMIC DNA]</scope>
    <source>
        <strain evidence="3">CCM 8951</strain>
    </source>
</reference>
<feature type="domain" description="Carrier" evidence="1">
    <location>
        <begin position="15"/>
        <end position="57"/>
    </location>
</feature>
<name>A0ABW4DLY0_9LACO</name>
<evidence type="ECO:0000313" key="3">
    <source>
        <dbReference type="Proteomes" id="UP001597244"/>
    </source>
</evidence>
<dbReference type="SUPFAM" id="SSF47336">
    <property type="entry name" value="ACP-like"/>
    <property type="match status" value="1"/>
</dbReference>
<dbReference type="Gene3D" id="1.10.1200.10">
    <property type="entry name" value="ACP-like"/>
    <property type="match status" value="1"/>
</dbReference>
<dbReference type="Pfam" id="PF00550">
    <property type="entry name" value="PP-binding"/>
    <property type="match status" value="1"/>
</dbReference>
<evidence type="ECO:0000313" key="2">
    <source>
        <dbReference type="EMBL" id="MFD1465665.1"/>
    </source>
</evidence>
<dbReference type="RefSeq" id="WP_125578832.1">
    <property type="nucleotide sequence ID" value="NZ_JBHTOF010000072.1"/>
</dbReference>
<organism evidence="2 3">
    <name type="scientific">Lapidilactobacillus mulanensis</name>
    <dbReference type="NCBI Taxonomy" id="2485999"/>
    <lineage>
        <taxon>Bacteria</taxon>
        <taxon>Bacillati</taxon>
        <taxon>Bacillota</taxon>
        <taxon>Bacilli</taxon>
        <taxon>Lactobacillales</taxon>
        <taxon>Lactobacillaceae</taxon>
        <taxon>Lapidilactobacillus</taxon>
    </lineage>
</organism>
<evidence type="ECO:0000259" key="1">
    <source>
        <dbReference type="Pfam" id="PF00550"/>
    </source>
</evidence>
<dbReference type="InterPro" id="IPR009081">
    <property type="entry name" value="PP-bd_ACP"/>
</dbReference>
<sequence>MTDIKEFLKKSLNQIGIDDNEISESSKLKNDFELDSTEMVDFVLSIKKEYGISLNLAKNDDFSFQQIAKMIDNELKK</sequence>
<gene>
    <name evidence="2" type="ORF">ACFQ4L_06175</name>
</gene>
<dbReference type="EMBL" id="JBHTOF010000072">
    <property type="protein sequence ID" value="MFD1465665.1"/>
    <property type="molecule type" value="Genomic_DNA"/>
</dbReference>
<proteinExistence type="predicted"/>